<sequence length="55" mass="6880">MIKKYEKEFERILSRINFIKGMFTIESNIKFNLKKDFYEVYSLIVYILKIFYSRK</sequence>
<dbReference type="Proteomes" id="UP000012138">
    <property type="component" value="Unassembled WGS sequence"/>
</dbReference>
<evidence type="ECO:0000313" key="1">
    <source>
        <dbReference type="EMBL" id="EMO89900.1"/>
    </source>
</evidence>
<gene>
    <name evidence="1" type="ORF">LEP1GSC024_4468</name>
</gene>
<name>M6Y825_9LEPT</name>
<dbReference type="AlphaFoldDB" id="M6Y825"/>
<evidence type="ECO:0000313" key="2">
    <source>
        <dbReference type="Proteomes" id="UP000012138"/>
    </source>
</evidence>
<accession>M6Y825</accession>
<protein>
    <submittedName>
        <fullName evidence="1">Uncharacterized protein</fullName>
    </submittedName>
</protein>
<reference evidence="1 2" key="1">
    <citation type="submission" date="2013-01" db="EMBL/GenBank/DDBJ databases">
        <authorList>
            <person name="Harkins D.M."/>
            <person name="Durkin A.S."/>
            <person name="Brinkac L.M."/>
            <person name="Haft D.H."/>
            <person name="Selengut J.D."/>
            <person name="Sanka R."/>
            <person name="DePew J."/>
            <person name="Purushe J."/>
            <person name="Whelen A.C."/>
            <person name="Vinetz J.M."/>
            <person name="Sutton G.G."/>
            <person name="Nierman W.C."/>
            <person name="Fouts D.E."/>
        </authorList>
    </citation>
    <scope>NUCLEOTIDE SEQUENCE [LARGE SCALE GENOMIC DNA]</scope>
    <source>
        <strain evidence="1 2">2001034031</strain>
    </source>
</reference>
<proteinExistence type="predicted"/>
<dbReference type="EMBL" id="AKXB02000074">
    <property type="protein sequence ID" value="EMO89900.1"/>
    <property type="molecule type" value="Genomic_DNA"/>
</dbReference>
<organism evidence="1 2">
    <name type="scientific">Leptospira noguchii str. 2001034031</name>
    <dbReference type="NCBI Taxonomy" id="1193053"/>
    <lineage>
        <taxon>Bacteria</taxon>
        <taxon>Pseudomonadati</taxon>
        <taxon>Spirochaetota</taxon>
        <taxon>Spirochaetia</taxon>
        <taxon>Leptospirales</taxon>
        <taxon>Leptospiraceae</taxon>
        <taxon>Leptospira</taxon>
    </lineage>
</organism>
<comment type="caution">
    <text evidence="1">The sequence shown here is derived from an EMBL/GenBank/DDBJ whole genome shotgun (WGS) entry which is preliminary data.</text>
</comment>